<name>A0ACB7T2H0_HYAAI</name>
<protein>
    <submittedName>
        <fullName evidence="1">Uncharacterized protein</fullName>
    </submittedName>
</protein>
<evidence type="ECO:0000313" key="1">
    <source>
        <dbReference type="EMBL" id="KAH6941138.1"/>
    </source>
</evidence>
<dbReference type="Proteomes" id="UP000821845">
    <property type="component" value="Chromosome 11"/>
</dbReference>
<dbReference type="EMBL" id="CM023491">
    <property type="protein sequence ID" value="KAH6941138.1"/>
    <property type="molecule type" value="Genomic_DNA"/>
</dbReference>
<reference evidence="1" key="1">
    <citation type="submission" date="2020-05" db="EMBL/GenBank/DDBJ databases">
        <title>Large-scale comparative analyses of tick genomes elucidate their genetic diversity and vector capacities.</title>
        <authorList>
            <person name="Jia N."/>
            <person name="Wang J."/>
            <person name="Shi W."/>
            <person name="Du L."/>
            <person name="Sun Y."/>
            <person name="Zhan W."/>
            <person name="Jiang J."/>
            <person name="Wang Q."/>
            <person name="Zhang B."/>
            <person name="Ji P."/>
            <person name="Sakyi L.B."/>
            <person name="Cui X."/>
            <person name="Yuan T."/>
            <person name="Jiang B."/>
            <person name="Yang W."/>
            <person name="Lam T.T.-Y."/>
            <person name="Chang Q."/>
            <person name="Ding S."/>
            <person name="Wang X."/>
            <person name="Zhu J."/>
            <person name="Ruan X."/>
            <person name="Zhao L."/>
            <person name="Wei J."/>
            <person name="Que T."/>
            <person name="Du C."/>
            <person name="Cheng J."/>
            <person name="Dai P."/>
            <person name="Han X."/>
            <person name="Huang E."/>
            <person name="Gao Y."/>
            <person name="Liu J."/>
            <person name="Shao H."/>
            <person name="Ye R."/>
            <person name="Li L."/>
            <person name="Wei W."/>
            <person name="Wang X."/>
            <person name="Wang C."/>
            <person name="Yang T."/>
            <person name="Huo Q."/>
            <person name="Li W."/>
            <person name="Guo W."/>
            <person name="Chen H."/>
            <person name="Zhou L."/>
            <person name="Ni X."/>
            <person name="Tian J."/>
            <person name="Zhou Y."/>
            <person name="Sheng Y."/>
            <person name="Liu T."/>
            <person name="Pan Y."/>
            <person name="Xia L."/>
            <person name="Li J."/>
            <person name="Zhao F."/>
            <person name="Cao W."/>
        </authorList>
    </citation>
    <scope>NUCLEOTIDE SEQUENCE</scope>
    <source>
        <strain evidence="1">Hyas-2018</strain>
    </source>
</reference>
<comment type="caution">
    <text evidence="1">The sequence shown here is derived from an EMBL/GenBank/DDBJ whole genome shotgun (WGS) entry which is preliminary data.</text>
</comment>
<accession>A0ACB7T2H0</accession>
<organism evidence="1 2">
    <name type="scientific">Hyalomma asiaticum</name>
    <name type="common">Tick</name>
    <dbReference type="NCBI Taxonomy" id="266040"/>
    <lineage>
        <taxon>Eukaryota</taxon>
        <taxon>Metazoa</taxon>
        <taxon>Ecdysozoa</taxon>
        <taxon>Arthropoda</taxon>
        <taxon>Chelicerata</taxon>
        <taxon>Arachnida</taxon>
        <taxon>Acari</taxon>
        <taxon>Parasitiformes</taxon>
        <taxon>Ixodida</taxon>
        <taxon>Ixodoidea</taxon>
        <taxon>Ixodidae</taxon>
        <taxon>Hyalomminae</taxon>
        <taxon>Hyalomma</taxon>
    </lineage>
</organism>
<proteinExistence type="predicted"/>
<keyword evidence="2" id="KW-1185">Reference proteome</keyword>
<gene>
    <name evidence="1" type="ORF">HPB50_014301</name>
</gene>
<evidence type="ECO:0000313" key="2">
    <source>
        <dbReference type="Proteomes" id="UP000821845"/>
    </source>
</evidence>
<sequence>MYSALYQEAAIGCGLNNGWEQIGDGVPLPETPDSAAAGQRLRYRYRVTGFGCHTEYKTVEFLEELFATRFCSWCGLVASEMYILSCMHVICPVCQERAFSPALGYAVCLIDKEVLCADVTGIIPNNVQFKPVRCPSEGCDFTGYLRDLNDHLGQSCAFYLTTCAKCDSGVAHKDMPNHFWTCQGAPGVFLQAADVHSLLEDLGNVRKELDSALLCSANSGLLENAVVAVTEVFEKLNIHFGMVAPTCPAPGPDGGADAAK</sequence>